<reference evidence="5 6" key="1">
    <citation type="submission" date="2024-09" db="EMBL/GenBank/DDBJ databases">
        <title>Genome sequencing and assembly of Phytophthora oleae, isolate VK10A, causative agent of rot of olive drupes.</title>
        <authorList>
            <person name="Conti Taguali S."/>
            <person name="Riolo M."/>
            <person name="La Spada F."/>
            <person name="Cacciola S.O."/>
            <person name="Dionisio G."/>
        </authorList>
    </citation>
    <scope>NUCLEOTIDE SEQUENCE [LARGE SCALE GENOMIC DNA]</scope>
    <source>
        <strain evidence="5 6">VK10A</strain>
    </source>
</reference>
<dbReference type="Proteomes" id="UP001632037">
    <property type="component" value="Unassembled WGS sequence"/>
</dbReference>
<dbReference type="InterPro" id="IPR008271">
    <property type="entry name" value="Ser/Thr_kinase_AS"/>
</dbReference>
<feature type="compositionally biased region" description="Low complexity" evidence="1">
    <location>
        <begin position="191"/>
        <end position="212"/>
    </location>
</feature>
<evidence type="ECO:0000313" key="5">
    <source>
        <dbReference type="EMBL" id="KAL3666201.1"/>
    </source>
</evidence>
<dbReference type="EMBL" id="JBIMZQ010000018">
    <property type="protein sequence ID" value="KAL3666201.1"/>
    <property type="molecule type" value="Genomic_DNA"/>
</dbReference>
<protein>
    <recommendedName>
        <fullName evidence="4">Protein kinase domain-containing protein</fullName>
    </recommendedName>
</protein>
<dbReference type="Pfam" id="PF00069">
    <property type="entry name" value="Pkinase"/>
    <property type="match status" value="1"/>
</dbReference>
<dbReference type="AlphaFoldDB" id="A0ABD3FIE9"/>
<dbReference type="SUPFAM" id="SSF56112">
    <property type="entry name" value="Protein kinase-like (PK-like)"/>
    <property type="match status" value="1"/>
</dbReference>
<dbReference type="PANTHER" id="PTHR44329">
    <property type="entry name" value="SERINE/THREONINE-PROTEIN KINASE TNNI3K-RELATED"/>
    <property type="match status" value="1"/>
</dbReference>
<dbReference type="PROSITE" id="PS00108">
    <property type="entry name" value="PROTEIN_KINASE_ST"/>
    <property type="match status" value="1"/>
</dbReference>
<evidence type="ECO:0000256" key="1">
    <source>
        <dbReference type="SAM" id="MobiDB-lite"/>
    </source>
</evidence>
<feature type="signal peptide" evidence="3">
    <location>
        <begin position="1"/>
        <end position="24"/>
    </location>
</feature>
<evidence type="ECO:0000313" key="6">
    <source>
        <dbReference type="Proteomes" id="UP001632037"/>
    </source>
</evidence>
<evidence type="ECO:0000256" key="2">
    <source>
        <dbReference type="SAM" id="Phobius"/>
    </source>
</evidence>
<dbReference type="InterPro" id="IPR051681">
    <property type="entry name" value="Ser/Thr_Kinases-Pseudokinases"/>
</dbReference>
<dbReference type="PROSITE" id="PS50011">
    <property type="entry name" value="PROTEIN_KINASE_DOM"/>
    <property type="match status" value="1"/>
</dbReference>
<feature type="chain" id="PRO_5044774180" description="Protein kinase domain-containing protein" evidence="3">
    <location>
        <begin position="25"/>
        <end position="595"/>
    </location>
</feature>
<organism evidence="5 6">
    <name type="scientific">Phytophthora oleae</name>
    <dbReference type="NCBI Taxonomy" id="2107226"/>
    <lineage>
        <taxon>Eukaryota</taxon>
        <taxon>Sar</taxon>
        <taxon>Stramenopiles</taxon>
        <taxon>Oomycota</taxon>
        <taxon>Peronosporomycetes</taxon>
        <taxon>Peronosporales</taxon>
        <taxon>Peronosporaceae</taxon>
        <taxon>Phytophthora</taxon>
    </lineage>
</organism>
<feature type="domain" description="Protein kinase" evidence="4">
    <location>
        <begin position="320"/>
        <end position="590"/>
    </location>
</feature>
<evidence type="ECO:0000259" key="4">
    <source>
        <dbReference type="PROSITE" id="PS50011"/>
    </source>
</evidence>
<keyword evidence="3" id="KW-0732">Signal</keyword>
<gene>
    <name evidence="5" type="ORF">V7S43_008989</name>
</gene>
<dbReference type="InterPro" id="IPR000719">
    <property type="entry name" value="Prot_kinase_dom"/>
</dbReference>
<comment type="caution">
    <text evidence="5">The sequence shown here is derived from an EMBL/GenBank/DDBJ whole genome shotgun (WGS) entry which is preliminary data.</text>
</comment>
<dbReference type="Gene3D" id="3.30.200.20">
    <property type="entry name" value="Phosphorylase Kinase, domain 1"/>
    <property type="match status" value="1"/>
</dbReference>
<dbReference type="PANTHER" id="PTHR44329:SF214">
    <property type="entry name" value="PROTEIN KINASE DOMAIN-CONTAINING PROTEIN"/>
    <property type="match status" value="1"/>
</dbReference>
<name>A0ABD3FIE9_9STRA</name>
<evidence type="ECO:0000256" key="3">
    <source>
        <dbReference type="SAM" id="SignalP"/>
    </source>
</evidence>
<feature type="transmembrane region" description="Helical" evidence="2">
    <location>
        <begin position="238"/>
        <end position="260"/>
    </location>
</feature>
<feature type="region of interest" description="Disordered" evidence="1">
    <location>
        <begin position="191"/>
        <end position="216"/>
    </location>
</feature>
<keyword evidence="2" id="KW-1133">Transmembrane helix</keyword>
<keyword evidence="6" id="KW-1185">Reference proteome</keyword>
<sequence>MKITPFSGALVVVLTLQQAALVLSFTYQQSGYWETEGCTGAPFYVDIFPEFNCGQRNITYNCSPYTFNGTEYYRTVICVEDTQMWTWSYYQSTPYVLMEQYRTDTECSEYFQGRVVIATGNCVKMINSTSYQSAIATMEYSGSESLQFFMDNECAATPSTNLTIESAIVANHSCYNGEYKFYSQIEYTSTDEGSGSSSSGDTSTNSTGSSGSYEAGINSNSGETSIKSADSSALSTGAYAGIVVAALAFVVCVAWLIYWWGCRSTTEKQESTAVTDQNGVDSYEMENSPKHDFISEASGDGAILWRDEAILGARVPREKVIIKRRIARGGYGEVYNGTYNETHVAVKMLLPETRKSKAHRIAFLAEVKLMATLDHPHIVRLVGVAWDSPNDLCALTELMDGGDLRSLLNKYDMENRPTGFTYEKVKIALHIAHALAYIHSLAPPLIHRDLKPRNVLLTSKLDAKLADFGVAREHIDRTMTAEVGTSLWMAPEVLMGQRYDHKADIFSFGVMLAELNTHAMPYSHARFQDGSSDRLPDTAILQLVVTGKLHADFSQGGPDVLMRLGLECVGVDPGVRPSTPEVLYRLHKIMQEISN</sequence>
<dbReference type="InterPro" id="IPR011009">
    <property type="entry name" value="Kinase-like_dom_sf"/>
</dbReference>
<keyword evidence="2" id="KW-0812">Transmembrane</keyword>
<proteinExistence type="predicted"/>
<keyword evidence="2" id="KW-0472">Membrane</keyword>
<accession>A0ABD3FIE9</accession>
<dbReference type="SMART" id="SM00220">
    <property type="entry name" value="S_TKc"/>
    <property type="match status" value="1"/>
</dbReference>
<dbReference type="Gene3D" id="1.10.510.10">
    <property type="entry name" value="Transferase(Phosphotransferase) domain 1"/>
    <property type="match status" value="1"/>
</dbReference>